<dbReference type="Pfam" id="PF13385">
    <property type="entry name" value="Laminin_G_3"/>
    <property type="match status" value="1"/>
</dbReference>
<dbReference type="SUPFAM" id="SSF49899">
    <property type="entry name" value="Concanavalin A-like lectins/glucanases"/>
    <property type="match status" value="1"/>
</dbReference>
<reference evidence="4 5" key="1">
    <citation type="submission" date="2018-08" db="EMBL/GenBank/DDBJ databases">
        <title>A genome reference for cultivated species of the human gut microbiota.</title>
        <authorList>
            <person name="Zou Y."/>
            <person name="Xue W."/>
            <person name="Luo G."/>
        </authorList>
    </citation>
    <scope>NUCLEOTIDE SEQUENCE [LARGE SCALE GENOMIC DNA]</scope>
    <source>
        <strain evidence="3 4">AF35-20</strain>
        <strain evidence="2 5">AM36-9BH</strain>
    </source>
</reference>
<evidence type="ECO:0000313" key="4">
    <source>
        <dbReference type="Proteomes" id="UP000284604"/>
    </source>
</evidence>
<dbReference type="Proteomes" id="UP000285305">
    <property type="component" value="Unassembled WGS sequence"/>
</dbReference>
<dbReference type="Proteomes" id="UP000284604">
    <property type="component" value="Unassembled WGS sequence"/>
</dbReference>
<dbReference type="AlphaFoldDB" id="A0A413ZPI9"/>
<evidence type="ECO:0000259" key="1">
    <source>
        <dbReference type="Pfam" id="PF08522"/>
    </source>
</evidence>
<proteinExistence type="predicted"/>
<comment type="caution">
    <text evidence="2">The sequence shown here is derived from an EMBL/GenBank/DDBJ whole genome shotgun (WGS) entry which is preliminary data.</text>
</comment>
<protein>
    <submittedName>
        <fullName evidence="2">DUF1735 domain-containing protein</fullName>
    </submittedName>
</protein>
<evidence type="ECO:0000313" key="2">
    <source>
        <dbReference type="EMBL" id="RHC28080.1"/>
    </source>
</evidence>
<dbReference type="Gene3D" id="2.60.40.1740">
    <property type="entry name" value="hypothetical protein (bacova_03559)"/>
    <property type="match status" value="1"/>
</dbReference>
<name>A0A413ZPI9_BACSE</name>
<dbReference type="EMBL" id="QSHQ01000026">
    <property type="protein sequence ID" value="RHC28080.1"/>
    <property type="molecule type" value="Genomic_DNA"/>
</dbReference>
<gene>
    <name evidence="2" type="ORF">DW853_12430</name>
    <name evidence="3" type="ORF">DWZ78_14610</name>
</gene>
<dbReference type="InterPro" id="IPR013320">
    <property type="entry name" value="ConA-like_dom_sf"/>
</dbReference>
<evidence type="ECO:0000313" key="3">
    <source>
        <dbReference type="EMBL" id="RHM16033.1"/>
    </source>
</evidence>
<dbReference type="InterPro" id="IPR013728">
    <property type="entry name" value="BT_3987-like_N"/>
</dbReference>
<dbReference type="EMBL" id="QRPN01000021">
    <property type="protein sequence ID" value="RHM16033.1"/>
    <property type="molecule type" value="Genomic_DNA"/>
</dbReference>
<evidence type="ECO:0000313" key="5">
    <source>
        <dbReference type="Proteomes" id="UP000285305"/>
    </source>
</evidence>
<accession>A0A413ZPI9</accession>
<sequence length="383" mass="42856">MKYYNYLSLVTLFLVMGCNSENVDEEHHYDNKLYITSATITDDLLIKADVKEATRSLSYRLASPANQDISITFDAAPALTASYNMNYDDHAEVLPVNYYEIPNKTVTIEKGAVNSNDVVINFKGTHELNREKRFVLPVTIVNADIPVLESKKTVYFVFKGAALINVVANIDENYFPVYWKDYSKVNSLRVITVEALVRSSDWTDGRDNALSTIFGVEGEFLVRIGDGDRPRDQYQCVAPGGNFPGANVVDGLPVDEFVHIATVYNADTGERSYYKNGEKVYSDNSATRAIDLSSSCYIGYSWEPGRWLPGEISEVRVWNVARTAEEIASNPYMVDPHSEGLIAYWKFNEGTGSKIIDHTGNGNDLTGNTTPTWINVELPELKK</sequence>
<feature type="domain" description="BT-3987-like N-terminal" evidence="1">
    <location>
        <begin position="29"/>
        <end position="145"/>
    </location>
</feature>
<dbReference type="PROSITE" id="PS51257">
    <property type="entry name" value="PROKAR_LIPOPROTEIN"/>
    <property type="match status" value="1"/>
</dbReference>
<dbReference type="Pfam" id="PF08522">
    <property type="entry name" value="BT_3987-like_N"/>
    <property type="match status" value="1"/>
</dbReference>
<dbReference type="RefSeq" id="WP_117666758.1">
    <property type="nucleotide sequence ID" value="NZ_BAABYC010000001.1"/>
</dbReference>
<dbReference type="GO" id="GO:0005975">
    <property type="term" value="P:carbohydrate metabolic process"/>
    <property type="evidence" value="ECO:0007669"/>
    <property type="project" value="UniProtKB-ARBA"/>
</dbReference>
<dbReference type="Gene3D" id="2.60.120.200">
    <property type="match status" value="1"/>
</dbReference>
<organism evidence="2 5">
    <name type="scientific">Bacteroides stercoris</name>
    <dbReference type="NCBI Taxonomy" id="46506"/>
    <lineage>
        <taxon>Bacteria</taxon>
        <taxon>Pseudomonadati</taxon>
        <taxon>Bacteroidota</taxon>
        <taxon>Bacteroidia</taxon>
        <taxon>Bacteroidales</taxon>
        <taxon>Bacteroidaceae</taxon>
        <taxon>Bacteroides</taxon>
    </lineage>
</organism>
<dbReference type="GO" id="GO:0004553">
    <property type="term" value="F:hydrolase activity, hydrolyzing O-glycosyl compounds"/>
    <property type="evidence" value="ECO:0007669"/>
    <property type="project" value="UniProtKB-ARBA"/>
</dbReference>